<evidence type="ECO:0000313" key="2">
    <source>
        <dbReference type="EMBL" id="GAI07716.1"/>
    </source>
</evidence>
<feature type="region of interest" description="Disordered" evidence="1">
    <location>
        <begin position="20"/>
        <end position="39"/>
    </location>
</feature>
<evidence type="ECO:0000256" key="1">
    <source>
        <dbReference type="SAM" id="MobiDB-lite"/>
    </source>
</evidence>
<dbReference type="AlphaFoldDB" id="X1LPE8"/>
<feature type="non-terminal residue" evidence="2">
    <location>
        <position position="1"/>
    </location>
</feature>
<dbReference type="EMBL" id="BARV01011417">
    <property type="protein sequence ID" value="GAI07716.1"/>
    <property type="molecule type" value="Genomic_DNA"/>
</dbReference>
<protein>
    <submittedName>
        <fullName evidence="2">Uncharacterized protein</fullName>
    </submittedName>
</protein>
<organism evidence="2">
    <name type="scientific">marine sediment metagenome</name>
    <dbReference type="NCBI Taxonomy" id="412755"/>
    <lineage>
        <taxon>unclassified sequences</taxon>
        <taxon>metagenomes</taxon>
        <taxon>ecological metagenomes</taxon>
    </lineage>
</organism>
<sequence>PKVSIIDWWRSGAMVYLNKPYPLYPRPEPEDEDEDDEEE</sequence>
<gene>
    <name evidence="2" type="ORF">S06H3_21668</name>
</gene>
<accession>X1LPE8</accession>
<name>X1LPE8_9ZZZZ</name>
<feature type="compositionally biased region" description="Acidic residues" evidence="1">
    <location>
        <begin position="29"/>
        <end position="39"/>
    </location>
</feature>
<comment type="caution">
    <text evidence="2">The sequence shown here is derived from an EMBL/GenBank/DDBJ whole genome shotgun (WGS) entry which is preliminary data.</text>
</comment>
<proteinExistence type="predicted"/>
<reference evidence="2" key="1">
    <citation type="journal article" date="2014" name="Front. Microbiol.">
        <title>High frequency of phylogenetically diverse reductive dehalogenase-homologous genes in deep subseafloor sedimentary metagenomes.</title>
        <authorList>
            <person name="Kawai M."/>
            <person name="Futagami T."/>
            <person name="Toyoda A."/>
            <person name="Takaki Y."/>
            <person name="Nishi S."/>
            <person name="Hori S."/>
            <person name="Arai W."/>
            <person name="Tsubouchi T."/>
            <person name="Morono Y."/>
            <person name="Uchiyama I."/>
            <person name="Ito T."/>
            <person name="Fujiyama A."/>
            <person name="Inagaki F."/>
            <person name="Takami H."/>
        </authorList>
    </citation>
    <scope>NUCLEOTIDE SEQUENCE</scope>
    <source>
        <strain evidence="2">Expedition CK06-06</strain>
    </source>
</reference>